<dbReference type="InterPro" id="IPR014902">
    <property type="entry name" value="FHBP-like_C"/>
</dbReference>
<dbReference type="SUPFAM" id="SSF56925">
    <property type="entry name" value="OMPA-like"/>
    <property type="match status" value="1"/>
</dbReference>
<keyword evidence="4" id="KW-1185">Reference proteome</keyword>
<feature type="domain" description="Factor H binding protein-like C-terminal" evidence="2">
    <location>
        <begin position="398"/>
        <end position="491"/>
    </location>
</feature>
<accession>A0ABP2GTV3</accession>
<reference evidence="3 4" key="1">
    <citation type="journal article" date="2010" name="Vet. Microbiol.">
        <title>Production of haemolysins by strains of the Actinobacillus minor/porcitonsillarum complex.</title>
        <authorList>
            <person name="Arya G."/>
            <person name="Niven D.F."/>
        </authorList>
    </citation>
    <scope>NUCLEOTIDE SEQUENCE [LARGE SCALE GENOMIC DNA]</scope>
    <source>
        <strain evidence="4">strain 202</strain>
    </source>
</reference>
<evidence type="ECO:0000313" key="3">
    <source>
        <dbReference type="EMBL" id="EEV25339.1"/>
    </source>
</evidence>
<dbReference type="InterPro" id="IPR011250">
    <property type="entry name" value="OMP/PagP_B-barrel"/>
</dbReference>
<dbReference type="Gene3D" id="2.40.160.90">
    <property type="match status" value="1"/>
</dbReference>
<dbReference type="EMBL" id="ACFT01000114">
    <property type="protein sequence ID" value="EEV25339.1"/>
    <property type="molecule type" value="Genomic_DNA"/>
</dbReference>
<evidence type="ECO:0000313" key="4">
    <source>
        <dbReference type="Proteomes" id="UP000003394"/>
    </source>
</evidence>
<organism evidence="3 4">
    <name type="scientific">Actinobacillus minor 202</name>
    <dbReference type="NCBI Taxonomy" id="591023"/>
    <lineage>
        <taxon>Bacteria</taxon>
        <taxon>Pseudomonadati</taxon>
        <taxon>Pseudomonadota</taxon>
        <taxon>Gammaproteobacteria</taxon>
        <taxon>Pasteurellales</taxon>
        <taxon>Pasteurellaceae</taxon>
        <taxon>Actinobacillus</taxon>
    </lineage>
</organism>
<feature type="non-terminal residue" evidence="3">
    <location>
        <position position="1"/>
    </location>
</feature>
<evidence type="ECO:0000259" key="2">
    <source>
        <dbReference type="Pfam" id="PF08794"/>
    </source>
</evidence>
<protein>
    <recommendedName>
        <fullName evidence="2">Factor H binding protein-like C-terminal domain-containing protein</fullName>
    </recommendedName>
</protein>
<keyword evidence="1" id="KW-0175">Coiled coil</keyword>
<evidence type="ECO:0000256" key="1">
    <source>
        <dbReference type="SAM" id="Coils"/>
    </source>
</evidence>
<dbReference type="RefSeq" id="WP_005821392.1">
    <property type="nucleotide sequence ID" value="NZ_ACFT01000114.1"/>
</dbReference>
<dbReference type="Pfam" id="PF08794">
    <property type="entry name" value="FHBP_C"/>
    <property type="match status" value="1"/>
</dbReference>
<comment type="caution">
    <text evidence="3">The sequence shown here is derived from an EMBL/GenBank/DDBJ whole genome shotgun (WGS) entry which is preliminary data.</text>
</comment>
<gene>
    <name evidence="3" type="ORF">AM202_03927</name>
</gene>
<dbReference type="Proteomes" id="UP000003394">
    <property type="component" value="Unassembled WGS sequence"/>
</dbReference>
<feature type="coiled-coil region" evidence="1">
    <location>
        <begin position="5"/>
        <end position="251"/>
    </location>
</feature>
<sequence>TAAEQAKAQAAAEKAAQDLAAAQQAVKNAEAATVAEQAKAQAAAEKAAQDLAAAQQAVKNAEAATAAEQAKAQVAADKAAQDLAAAQQAVKNAEAATAAEQAKAQDAAEKAAQDLAKAQEAVRNAEAATAAEQAKAQKAAEKAAQDLAAAQQAVKNAEAATVAEQAKAQAAAEKAAQDLAAAQQAVKAAEAATAAEQAKAQKAAEKAAQDLVKAQEDIAKLEAELAPLRAKEEAERQKLEAQQRKEAEAIAKRKAYDVSDTTWRTYIYQDGSQPRSTLQQDVNGKNQIYTYLAVNKSDPKIKGKTVEIPQYVELSKYGVNSDKINNINISAKVKQMIAGEEITNEFSQVAALRFVNQKYSTYMDWTITNDGKNLALDSESGFIALPTKISSNLQQANSKATYYGKALSSQGKNGDLRLTADFNRLKLDGGITNRKSYPYGQDERYAVNHDDIPIKTDINIDNSSGILYFGTEYGSLSGNFAGPNAEEVVGKLKQPDGEKIIFGGTKQ</sequence>
<proteinExistence type="predicted"/>
<name>A0ABP2GTV3_9PAST</name>